<dbReference type="EMBL" id="BK015040">
    <property type="protein sequence ID" value="DAD88357.1"/>
    <property type="molecule type" value="Genomic_DNA"/>
</dbReference>
<dbReference type="PANTHER" id="PTHR11241">
    <property type="entry name" value="DEOXYURIDINE 5'-TRIPHOSPHATE NUCLEOTIDOHYDROLASE"/>
    <property type="match status" value="1"/>
</dbReference>
<protein>
    <recommendedName>
        <fullName evidence="2">dUTP diphosphatase</fullName>
        <ecNumber evidence="2">3.6.1.23</ecNumber>
    </recommendedName>
</protein>
<dbReference type="Gene3D" id="2.70.40.10">
    <property type="match status" value="1"/>
</dbReference>
<evidence type="ECO:0000256" key="3">
    <source>
        <dbReference type="ARBA" id="ARBA00022801"/>
    </source>
</evidence>
<dbReference type="NCBIfam" id="NF001862">
    <property type="entry name" value="PRK00601.1"/>
    <property type="match status" value="1"/>
</dbReference>
<dbReference type="NCBIfam" id="TIGR00576">
    <property type="entry name" value="dut"/>
    <property type="match status" value="1"/>
</dbReference>
<dbReference type="InterPro" id="IPR029054">
    <property type="entry name" value="dUTPase-like"/>
</dbReference>
<feature type="domain" description="dUTPase-like" evidence="5">
    <location>
        <begin position="3"/>
        <end position="133"/>
    </location>
</feature>
<dbReference type="CDD" id="cd07557">
    <property type="entry name" value="trimeric_dUTPase"/>
    <property type="match status" value="1"/>
</dbReference>
<keyword evidence="3" id="KW-0378">Hydrolase</keyword>
<dbReference type="PANTHER" id="PTHR11241:SF0">
    <property type="entry name" value="DEOXYURIDINE 5'-TRIPHOSPHATE NUCLEOTIDOHYDROLASE"/>
    <property type="match status" value="1"/>
</dbReference>
<dbReference type="GO" id="GO:0004170">
    <property type="term" value="F:dUTP diphosphatase activity"/>
    <property type="evidence" value="ECO:0007669"/>
    <property type="project" value="UniProtKB-EC"/>
</dbReference>
<evidence type="ECO:0000256" key="1">
    <source>
        <dbReference type="ARBA" id="ARBA00006581"/>
    </source>
</evidence>
<dbReference type="GO" id="GO:0000287">
    <property type="term" value="F:magnesium ion binding"/>
    <property type="evidence" value="ECO:0007669"/>
    <property type="project" value="InterPro"/>
</dbReference>
<accession>A0A8S5N117</accession>
<evidence type="ECO:0000256" key="2">
    <source>
        <dbReference type="ARBA" id="ARBA00012379"/>
    </source>
</evidence>
<comment type="similarity">
    <text evidence="1">Belongs to the dUTPase family.</text>
</comment>
<evidence type="ECO:0000256" key="4">
    <source>
        <dbReference type="ARBA" id="ARBA00023080"/>
    </source>
</evidence>
<dbReference type="EC" id="3.6.1.23" evidence="2"/>
<evidence type="ECO:0000259" key="5">
    <source>
        <dbReference type="Pfam" id="PF00692"/>
    </source>
</evidence>
<proteinExistence type="inferred from homology"/>
<dbReference type="InterPro" id="IPR033704">
    <property type="entry name" value="dUTPase_trimeric"/>
</dbReference>
<dbReference type="InterPro" id="IPR036157">
    <property type="entry name" value="dUTPase-like_sf"/>
</dbReference>
<dbReference type="Pfam" id="PF00692">
    <property type="entry name" value="dUTPase"/>
    <property type="match status" value="1"/>
</dbReference>
<reference evidence="6" key="1">
    <citation type="journal article" date="2021" name="Proc. Natl. Acad. Sci. U.S.A.">
        <title>A Catalog of Tens of Thousands of Viruses from Human Metagenomes Reveals Hidden Associations with Chronic Diseases.</title>
        <authorList>
            <person name="Tisza M.J."/>
            <person name="Buck C.B."/>
        </authorList>
    </citation>
    <scope>NUCLEOTIDE SEQUENCE</scope>
    <source>
        <strain evidence="6">CtLfk13</strain>
    </source>
</reference>
<organism evidence="6">
    <name type="scientific">Siphoviridae sp. ctLfk13</name>
    <dbReference type="NCBI Taxonomy" id="2826251"/>
    <lineage>
        <taxon>Viruses</taxon>
        <taxon>Duplodnaviria</taxon>
        <taxon>Heunggongvirae</taxon>
        <taxon>Uroviricota</taxon>
        <taxon>Caudoviricetes</taxon>
    </lineage>
</organism>
<dbReference type="SUPFAM" id="SSF51283">
    <property type="entry name" value="dUTPase-like"/>
    <property type="match status" value="1"/>
</dbReference>
<evidence type="ECO:0000313" key="6">
    <source>
        <dbReference type="EMBL" id="DAD88357.1"/>
    </source>
</evidence>
<dbReference type="GO" id="GO:0006226">
    <property type="term" value="P:dUMP biosynthetic process"/>
    <property type="evidence" value="ECO:0007669"/>
    <property type="project" value="InterPro"/>
</dbReference>
<sequence>MRPQRQHHNDAGFDLSTKMPVIIYPGEVIYVATGYCPDKHDIPDGSVGLVFARSSLSKKGLILANGVGVIDAGYEGEVLVPLWNMSKDTPVVLEEHERIAQIVIVKLESTSALYAQPPVQAGERGKGGFGSTGKANK</sequence>
<name>A0A8S5N117_9CAUD</name>
<dbReference type="GO" id="GO:0046081">
    <property type="term" value="P:dUTP catabolic process"/>
    <property type="evidence" value="ECO:0007669"/>
    <property type="project" value="InterPro"/>
</dbReference>
<dbReference type="InterPro" id="IPR008181">
    <property type="entry name" value="dUTPase"/>
</dbReference>
<keyword evidence="4" id="KW-0546">Nucleotide metabolism</keyword>